<dbReference type="CDD" id="cd07560">
    <property type="entry name" value="Peptidase_S41_CPP"/>
    <property type="match status" value="1"/>
</dbReference>
<comment type="similarity">
    <text evidence="1 5">Belongs to the peptidase S41A family.</text>
</comment>
<evidence type="ECO:0000256" key="6">
    <source>
        <dbReference type="SAM" id="SignalP"/>
    </source>
</evidence>
<accession>A0ABT1L799</accession>
<dbReference type="PROSITE" id="PS50106">
    <property type="entry name" value="PDZ"/>
    <property type="match status" value="1"/>
</dbReference>
<gene>
    <name evidence="8" type="ORF">MKS91_04910</name>
</gene>
<comment type="caution">
    <text evidence="8">The sequence shown here is derived from an EMBL/GenBank/DDBJ whole genome shotgun (WGS) entry which is preliminary data.</text>
</comment>
<keyword evidence="4 5" id="KW-0720">Serine protease</keyword>
<dbReference type="SMART" id="SM00228">
    <property type="entry name" value="PDZ"/>
    <property type="match status" value="1"/>
</dbReference>
<evidence type="ECO:0000256" key="1">
    <source>
        <dbReference type="ARBA" id="ARBA00009179"/>
    </source>
</evidence>
<dbReference type="Pfam" id="PF03572">
    <property type="entry name" value="Peptidase_S41"/>
    <property type="match status" value="1"/>
</dbReference>
<keyword evidence="9" id="KW-1185">Reference proteome</keyword>
<dbReference type="Gene3D" id="2.30.42.10">
    <property type="match status" value="1"/>
</dbReference>
<name>A0ABT1L799_9GAMM</name>
<dbReference type="SUPFAM" id="SSF50156">
    <property type="entry name" value="PDZ domain-like"/>
    <property type="match status" value="1"/>
</dbReference>
<dbReference type="InterPro" id="IPR001478">
    <property type="entry name" value="PDZ"/>
</dbReference>
<organism evidence="8 9">
    <name type="scientific">Candidatus Synchoanobacter obligatus</name>
    <dbReference type="NCBI Taxonomy" id="2919597"/>
    <lineage>
        <taxon>Bacteria</taxon>
        <taxon>Pseudomonadati</taxon>
        <taxon>Pseudomonadota</taxon>
        <taxon>Gammaproteobacteria</taxon>
        <taxon>Candidatus Comchoanobacterales</taxon>
        <taxon>Candidatus Comchoanobacteraceae</taxon>
        <taxon>Candidatus Synchoanobacter</taxon>
    </lineage>
</organism>
<dbReference type="InterPro" id="IPR005151">
    <property type="entry name" value="Tail-specific_protease"/>
</dbReference>
<dbReference type="InterPro" id="IPR029045">
    <property type="entry name" value="ClpP/crotonase-like_dom_sf"/>
</dbReference>
<evidence type="ECO:0000256" key="3">
    <source>
        <dbReference type="ARBA" id="ARBA00022801"/>
    </source>
</evidence>
<evidence type="ECO:0000256" key="2">
    <source>
        <dbReference type="ARBA" id="ARBA00022670"/>
    </source>
</evidence>
<proteinExistence type="inferred from homology"/>
<feature type="domain" description="PDZ" evidence="7">
    <location>
        <begin position="71"/>
        <end position="126"/>
    </location>
</feature>
<keyword evidence="2 5" id="KW-0645">Protease</keyword>
<evidence type="ECO:0000313" key="9">
    <source>
        <dbReference type="Proteomes" id="UP001320768"/>
    </source>
</evidence>
<dbReference type="Proteomes" id="UP001320768">
    <property type="component" value="Unassembled WGS sequence"/>
</dbReference>
<dbReference type="Pfam" id="PF00595">
    <property type="entry name" value="PDZ"/>
    <property type="match status" value="1"/>
</dbReference>
<evidence type="ECO:0000259" key="7">
    <source>
        <dbReference type="PROSITE" id="PS50106"/>
    </source>
</evidence>
<dbReference type="Gene3D" id="3.90.226.10">
    <property type="entry name" value="2-enoyl-CoA Hydratase, Chain A, domain 1"/>
    <property type="match status" value="1"/>
</dbReference>
<feature type="signal peptide" evidence="6">
    <location>
        <begin position="1"/>
        <end position="19"/>
    </location>
</feature>
<dbReference type="PANTHER" id="PTHR32060">
    <property type="entry name" value="TAIL-SPECIFIC PROTEASE"/>
    <property type="match status" value="1"/>
</dbReference>
<dbReference type="InterPro" id="IPR036034">
    <property type="entry name" value="PDZ_sf"/>
</dbReference>
<dbReference type="SUPFAM" id="SSF52096">
    <property type="entry name" value="ClpP/crotonase"/>
    <property type="match status" value="1"/>
</dbReference>
<evidence type="ECO:0000256" key="4">
    <source>
        <dbReference type="ARBA" id="ARBA00022825"/>
    </source>
</evidence>
<keyword evidence="3 5" id="KW-0378">Hydrolase</keyword>
<feature type="chain" id="PRO_5046113482" evidence="6">
    <location>
        <begin position="20"/>
        <end position="371"/>
    </location>
</feature>
<dbReference type="Gene3D" id="3.30.750.44">
    <property type="match status" value="1"/>
</dbReference>
<sequence>MSRMLHTFMLIFCAKLSMATPLDTQKIQDAIDYIHLFYVEDNIQDNFTDQALTGILSYLDPHSQYLTNEQADALKTITQGDFVGVGLSLSLQNQKLIVTNILPNTPAEKSNLKVHDVITHIDQTPIDPNNLLNNIKKMRGPSNSWVTLTRQTAPFNIRLQRKTIDIPEVNIENLPENITRIHISLFNEDTTDDLIKALYNNQDADAYLIDLRNNPGGLLGAAINATMLFLNYDTVPDATITQLIGKHSTMPFQLPPEATDITQNKPLFILLNQNSASGAEIFASALQYYKRATILGETSQGKGTVQSLIPLGDGSMLKLTTAYFTRPNGDPINNIGIIPDFTINPMTKTPLSKALSFIRKSLSSTETFHAK</sequence>
<dbReference type="SMART" id="SM00245">
    <property type="entry name" value="TSPc"/>
    <property type="match status" value="1"/>
</dbReference>
<protein>
    <submittedName>
        <fullName evidence="8">S41 family peptidase</fullName>
    </submittedName>
</protein>
<evidence type="ECO:0000313" key="8">
    <source>
        <dbReference type="EMBL" id="MCP8352623.1"/>
    </source>
</evidence>
<dbReference type="PANTHER" id="PTHR32060:SF22">
    <property type="entry name" value="CARBOXYL-TERMINAL-PROCESSING PEPTIDASE 3, CHLOROPLASTIC"/>
    <property type="match status" value="1"/>
</dbReference>
<evidence type="ECO:0000256" key="5">
    <source>
        <dbReference type="RuleBase" id="RU004404"/>
    </source>
</evidence>
<dbReference type="RefSeq" id="WP_258569728.1">
    <property type="nucleotide sequence ID" value="NZ_JAKUDN010000002.1"/>
</dbReference>
<dbReference type="NCBIfam" id="TIGR00225">
    <property type="entry name" value="prc"/>
    <property type="match status" value="1"/>
</dbReference>
<keyword evidence="6" id="KW-0732">Signal</keyword>
<reference evidence="8 9" key="1">
    <citation type="journal article" date="2022" name="Nat. Microbiol.">
        <title>The microbiome of a bacterivorous marine choanoflagellate contains a resource-demanding obligate bacterial associate.</title>
        <authorList>
            <person name="Needham D.M."/>
            <person name="Poirier C."/>
            <person name="Bachy C."/>
            <person name="George E.E."/>
            <person name="Wilken S."/>
            <person name="Yung C.C.M."/>
            <person name="Limardo A.J."/>
            <person name="Morando M."/>
            <person name="Sudek L."/>
            <person name="Malmstrom R.R."/>
            <person name="Keeling P.J."/>
            <person name="Santoro A.E."/>
            <person name="Worden A.Z."/>
        </authorList>
    </citation>
    <scope>NUCLEOTIDE SEQUENCE [LARGE SCALE GENOMIC DNA]</scope>
    <source>
        <strain evidence="8 9">Comchoano-2</strain>
    </source>
</reference>
<dbReference type="EMBL" id="JAKUDN010000002">
    <property type="protein sequence ID" value="MCP8352623.1"/>
    <property type="molecule type" value="Genomic_DNA"/>
</dbReference>
<dbReference type="InterPro" id="IPR004447">
    <property type="entry name" value="Peptidase_S41A"/>
</dbReference>